<dbReference type="AlphaFoldDB" id="A0A521CUK6"/>
<feature type="domain" description="DUF4031" evidence="1">
    <location>
        <begin position="30"/>
        <end position="105"/>
    </location>
</feature>
<sequence length="122" mass="13454">MRPGPTTPQRISLLTATTLVVPGRLHSVAVLIDSPVWPWRGRRWSHLVSDVSYEELHAFVAAELGIPRRAFQGDHYDVPEDLYDVAVAAGAQPVGARELLARLMAAGLRVRKRDRAAGRAPR</sequence>
<keyword evidence="3" id="KW-1185">Reference proteome</keyword>
<evidence type="ECO:0000313" key="2">
    <source>
        <dbReference type="EMBL" id="SMO63139.1"/>
    </source>
</evidence>
<evidence type="ECO:0000313" key="3">
    <source>
        <dbReference type="Proteomes" id="UP000317484"/>
    </source>
</evidence>
<protein>
    <recommendedName>
        <fullName evidence="1">DUF4031 domain-containing protein</fullName>
    </recommendedName>
</protein>
<accession>A0A521CUK6</accession>
<evidence type="ECO:0000259" key="1">
    <source>
        <dbReference type="Pfam" id="PF13223"/>
    </source>
</evidence>
<proteinExistence type="predicted"/>
<name>A0A521CUK6_9ACTN</name>
<organism evidence="2 3">
    <name type="scientific">Geodermatophilus aquaeductus</name>
    <dbReference type="NCBI Taxonomy" id="1564161"/>
    <lineage>
        <taxon>Bacteria</taxon>
        <taxon>Bacillati</taxon>
        <taxon>Actinomycetota</taxon>
        <taxon>Actinomycetes</taxon>
        <taxon>Geodermatophilales</taxon>
        <taxon>Geodermatophilaceae</taxon>
        <taxon>Geodermatophilus</taxon>
    </lineage>
</organism>
<gene>
    <name evidence="2" type="ORF">SAMN06273567_102665</name>
</gene>
<dbReference type="EMBL" id="FXTJ01000002">
    <property type="protein sequence ID" value="SMO63139.1"/>
    <property type="molecule type" value="Genomic_DNA"/>
</dbReference>
<dbReference type="InterPro" id="IPR025109">
    <property type="entry name" value="DUF4031"/>
</dbReference>
<dbReference type="Proteomes" id="UP000317484">
    <property type="component" value="Unassembled WGS sequence"/>
</dbReference>
<dbReference type="Pfam" id="PF13223">
    <property type="entry name" value="DUF4031"/>
    <property type="match status" value="1"/>
</dbReference>
<reference evidence="2 3" key="1">
    <citation type="submission" date="2017-05" db="EMBL/GenBank/DDBJ databases">
        <authorList>
            <person name="Varghese N."/>
            <person name="Submissions S."/>
        </authorList>
    </citation>
    <scope>NUCLEOTIDE SEQUENCE [LARGE SCALE GENOMIC DNA]</scope>
    <source>
        <strain evidence="2 3">DSM 46834</strain>
    </source>
</reference>